<feature type="binding site" description="covalent" evidence="14">
    <location>
        <position position="1"/>
    </location>
    <ligand>
        <name>heme c</name>
        <dbReference type="ChEBI" id="CHEBI:61717"/>
    </ligand>
</feature>
<evidence type="ECO:0000256" key="2">
    <source>
        <dbReference type="ARBA" id="ARBA00006488"/>
    </source>
</evidence>
<evidence type="ECO:0000256" key="5">
    <source>
        <dbReference type="ARBA" id="ARBA00022660"/>
    </source>
</evidence>
<name>A0A8T0CG33_CORYI</name>
<dbReference type="PANTHER" id="PTHR10266:SF3">
    <property type="entry name" value="CYTOCHROME C1, HEME PROTEIN, MITOCHONDRIAL"/>
    <property type="match status" value="1"/>
</dbReference>
<dbReference type="GO" id="GO:0005743">
    <property type="term" value="C:mitochondrial inner membrane"/>
    <property type="evidence" value="ECO:0007669"/>
    <property type="project" value="UniProtKB-SubCell"/>
</dbReference>
<dbReference type="PRINTS" id="PR00603">
    <property type="entry name" value="CYTOCHROMEC1"/>
</dbReference>
<gene>
    <name evidence="16" type="ORF">BT93_L4222</name>
</gene>
<dbReference type="Gene3D" id="1.20.5.100">
    <property type="entry name" value="Cytochrome c1, transmembrane anchor, C-terminal"/>
    <property type="match status" value="1"/>
</dbReference>
<evidence type="ECO:0000256" key="15">
    <source>
        <dbReference type="SAM" id="MobiDB-lite"/>
    </source>
</evidence>
<dbReference type="GO" id="GO:0009055">
    <property type="term" value="F:electron transfer activity"/>
    <property type="evidence" value="ECO:0007669"/>
    <property type="project" value="InterPro"/>
</dbReference>
<dbReference type="Pfam" id="PF02167">
    <property type="entry name" value="Cytochrom_C1"/>
    <property type="match status" value="1"/>
</dbReference>
<keyword evidence="13" id="KW-0472">Membrane</keyword>
<evidence type="ECO:0000256" key="12">
    <source>
        <dbReference type="ARBA" id="ARBA00023128"/>
    </source>
</evidence>
<comment type="caution">
    <text evidence="16">The sequence shown here is derived from an EMBL/GenBank/DDBJ whole genome shotgun (WGS) entry which is preliminary data.</text>
</comment>
<evidence type="ECO:0000256" key="6">
    <source>
        <dbReference type="ARBA" id="ARBA00022692"/>
    </source>
</evidence>
<keyword evidence="12" id="KW-0496">Mitochondrion</keyword>
<dbReference type="Gramene" id="rna-gnl|WGS:JABURB|Cocit.L4222.1">
    <property type="protein sequence ID" value="cds-KAF7846508.1"/>
    <property type="gene ID" value="gene-BT93_L4222"/>
</dbReference>
<keyword evidence="9" id="KW-0249">Electron transport</keyword>
<comment type="similarity">
    <text evidence="2">Belongs to the cytochrome c family.</text>
</comment>
<protein>
    <submittedName>
        <fullName evidence="16">Uncharacterized protein</fullName>
    </submittedName>
</protein>
<keyword evidence="5" id="KW-0679">Respiratory chain</keyword>
<dbReference type="GO" id="GO:0006122">
    <property type="term" value="P:mitochondrial electron transport, ubiquinol to cytochrome c"/>
    <property type="evidence" value="ECO:0007669"/>
    <property type="project" value="TreeGrafter"/>
</dbReference>
<dbReference type="SUPFAM" id="SSF81496">
    <property type="entry name" value="Cytochrome c1 subunit of cytochrome bc1 complex (Ubiquinol-cytochrome c reductase), transmembrane anchor"/>
    <property type="match status" value="1"/>
</dbReference>
<dbReference type="FunFam" id="1.20.5.100:FF:000003">
    <property type="entry name" value="Cytochrome c1, heme protein, mitochondrial"/>
    <property type="match status" value="1"/>
</dbReference>
<reference evidence="16" key="1">
    <citation type="submission" date="2020-05" db="EMBL/GenBank/DDBJ databases">
        <title>WGS assembly of Corymbia citriodora subspecies variegata.</title>
        <authorList>
            <person name="Barry K."/>
            <person name="Hundley H."/>
            <person name="Shu S."/>
            <person name="Jenkins J."/>
            <person name="Grimwood J."/>
            <person name="Baten A."/>
        </authorList>
    </citation>
    <scope>NUCLEOTIDE SEQUENCE</scope>
    <source>
        <strain evidence="16">CV2-018</strain>
    </source>
</reference>
<evidence type="ECO:0000256" key="14">
    <source>
        <dbReference type="PIRSR" id="PIRSR602326-1"/>
    </source>
</evidence>
<dbReference type="SUPFAM" id="SSF46626">
    <property type="entry name" value="Cytochrome c"/>
    <property type="match status" value="1"/>
</dbReference>
<dbReference type="Gene3D" id="1.10.760.10">
    <property type="entry name" value="Cytochrome c-like domain"/>
    <property type="match status" value="1"/>
</dbReference>
<dbReference type="PANTHER" id="PTHR10266">
    <property type="entry name" value="CYTOCHROME C1"/>
    <property type="match status" value="1"/>
</dbReference>
<feature type="region of interest" description="Disordered" evidence="15">
    <location>
        <begin position="1"/>
        <end position="23"/>
    </location>
</feature>
<keyword evidence="10" id="KW-1133">Transmembrane helix</keyword>
<evidence type="ECO:0000256" key="4">
    <source>
        <dbReference type="ARBA" id="ARBA00022617"/>
    </source>
</evidence>
<evidence type="ECO:0000256" key="9">
    <source>
        <dbReference type="ARBA" id="ARBA00022982"/>
    </source>
</evidence>
<dbReference type="GO" id="GO:0046872">
    <property type="term" value="F:metal ion binding"/>
    <property type="evidence" value="ECO:0007669"/>
    <property type="project" value="UniProtKB-KW"/>
</dbReference>
<evidence type="ECO:0000256" key="3">
    <source>
        <dbReference type="ARBA" id="ARBA00022448"/>
    </source>
</evidence>
<accession>A0A8T0CG33</accession>
<evidence type="ECO:0000256" key="11">
    <source>
        <dbReference type="ARBA" id="ARBA00023004"/>
    </source>
</evidence>
<dbReference type="Proteomes" id="UP000806378">
    <property type="component" value="Unassembled WGS sequence"/>
</dbReference>
<proteinExistence type="inferred from homology"/>
<dbReference type="GO" id="GO:0020037">
    <property type="term" value="F:heme binding"/>
    <property type="evidence" value="ECO:0007669"/>
    <property type="project" value="InterPro"/>
</dbReference>
<dbReference type="OrthoDB" id="5925at2759"/>
<keyword evidence="4 14" id="KW-0349">Heme</keyword>
<evidence type="ECO:0000256" key="7">
    <source>
        <dbReference type="ARBA" id="ARBA00022723"/>
    </source>
</evidence>
<sequence length="82" mass="9263">MPKMPNDGAVESEDGTPATESQMGKDVVTFLSWAAEPEMEERNLVGIKWIFALSLVLLQAAYYRRLKWPVLKSRKLVPDVVN</sequence>
<dbReference type="InterPro" id="IPR002326">
    <property type="entry name" value="Cyt_c1"/>
</dbReference>
<comment type="subcellular location">
    <subcellularLocation>
        <location evidence="1">Mitochondrion inner membrane</location>
    </subcellularLocation>
</comment>
<dbReference type="AlphaFoldDB" id="A0A8T0CG33"/>
<evidence type="ECO:0000256" key="10">
    <source>
        <dbReference type="ARBA" id="ARBA00022989"/>
    </source>
</evidence>
<evidence type="ECO:0000256" key="13">
    <source>
        <dbReference type="ARBA" id="ARBA00023136"/>
    </source>
</evidence>
<organism evidence="16 17">
    <name type="scientific">Corymbia citriodora subsp. variegata</name>
    <dbReference type="NCBI Taxonomy" id="360336"/>
    <lineage>
        <taxon>Eukaryota</taxon>
        <taxon>Viridiplantae</taxon>
        <taxon>Streptophyta</taxon>
        <taxon>Embryophyta</taxon>
        <taxon>Tracheophyta</taxon>
        <taxon>Spermatophyta</taxon>
        <taxon>Magnoliopsida</taxon>
        <taxon>eudicotyledons</taxon>
        <taxon>Gunneridae</taxon>
        <taxon>Pentapetalae</taxon>
        <taxon>rosids</taxon>
        <taxon>malvids</taxon>
        <taxon>Myrtales</taxon>
        <taxon>Myrtaceae</taxon>
        <taxon>Myrtoideae</taxon>
        <taxon>Eucalypteae</taxon>
        <taxon>Corymbia</taxon>
    </lineage>
</organism>
<keyword evidence="17" id="KW-1185">Reference proteome</keyword>
<keyword evidence="6" id="KW-0812">Transmembrane</keyword>
<dbReference type="InterPro" id="IPR036909">
    <property type="entry name" value="Cyt_c-like_dom_sf"/>
</dbReference>
<evidence type="ECO:0000256" key="1">
    <source>
        <dbReference type="ARBA" id="ARBA00004273"/>
    </source>
</evidence>
<keyword evidence="3" id="KW-0813">Transport</keyword>
<comment type="cofactor">
    <cofactor evidence="14">
        <name>heme c</name>
        <dbReference type="ChEBI" id="CHEBI:61717"/>
    </cofactor>
    <text evidence="14">Binds 1 heme c group covalently per subunit.</text>
</comment>
<keyword evidence="11 14" id="KW-0408">Iron</keyword>
<dbReference type="InterPro" id="IPR021157">
    <property type="entry name" value="Cyt_c1_TM_anchor_C"/>
</dbReference>
<keyword evidence="7 14" id="KW-0479">Metal-binding</keyword>
<evidence type="ECO:0000313" key="16">
    <source>
        <dbReference type="EMBL" id="KAF7846508.1"/>
    </source>
</evidence>
<evidence type="ECO:0000313" key="17">
    <source>
        <dbReference type="Proteomes" id="UP000806378"/>
    </source>
</evidence>
<keyword evidence="8" id="KW-0999">Mitochondrion inner membrane</keyword>
<dbReference type="EMBL" id="MU092869">
    <property type="protein sequence ID" value="KAF7846508.1"/>
    <property type="molecule type" value="Genomic_DNA"/>
</dbReference>
<evidence type="ECO:0000256" key="8">
    <source>
        <dbReference type="ARBA" id="ARBA00022792"/>
    </source>
</evidence>